<evidence type="ECO:0000256" key="1">
    <source>
        <dbReference type="SAM" id="MobiDB-lite"/>
    </source>
</evidence>
<feature type="region of interest" description="Disordered" evidence="1">
    <location>
        <begin position="205"/>
        <end position="260"/>
    </location>
</feature>
<keyword evidence="3" id="KW-1185">Reference proteome</keyword>
<accession>A0A9P0M219</accession>
<evidence type="ECO:0000313" key="3">
    <source>
        <dbReference type="Proteomes" id="UP001152888"/>
    </source>
</evidence>
<evidence type="ECO:0000313" key="2">
    <source>
        <dbReference type="EMBL" id="CAH2007660.1"/>
    </source>
</evidence>
<feature type="compositionally biased region" description="Basic and acidic residues" evidence="1">
    <location>
        <begin position="249"/>
        <end position="260"/>
    </location>
</feature>
<name>A0A9P0M219_ACAOB</name>
<dbReference type="Proteomes" id="UP001152888">
    <property type="component" value="Unassembled WGS sequence"/>
</dbReference>
<organism evidence="2 3">
    <name type="scientific">Acanthoscelides obtectus</name>
    <name type="common">Bean weevil</name>
    <name type="synonym">Bruchus obtectus</name>
    <dbReference type="NCBI Taxonomy" id="200917"/>
    <lineage>
        <taxon>Eukaryota</taxon>
        <taxon>Metazoa</taxon>
        <taxon>Ecdysozoa</taxon>
        <taxon>Arthropoda</taxon>
        <taxon>Hexapoda</taxon>
        <taxon>Insecta</taxon>
        <taxon>Pterygota</taxon>
        <taxon>Neoptera</taxon>
        <taxon>Endopterygota</taxon>
        <taxon>Coleoptera</taxon>
        <taxon>Polyphaga</taxon>
        <taxon>Cucujiformia</taxon>
        <taxon>Chrysomeloidea</taxon>
        <taxon>Chrysomelidae</taxon>
        <taxon>Bruchinae</taxon>
        <taxon>Bruchini</taxon>
        <taxon>Acanthoscelides</taxon>
    </lineage>
</organism>
<feature type="compositionally biased region" description="Basic and acidic residues" evidence="1">
    <location>
        <begin position="218"/>
        <end position="241"/>
    </location>
</feature>
<comment type="caution">
    <text evidence="2">The sequence shown here is derived from an EMBL/GenBank/DDBJ whole genome shotgun (WGS) entry which is preliminary data.</text>
</comment>
<protein>
    <submittedName>
        <fullName evidence="2">Uncharacterized protein</fullName>
    </submittedName>
</protein>
<dbReference type="EMBL" id="CAKOFQ010007760">
    <property type="protein sequence ID" value="CAH2007660.1"/>
    <property type="molecule type" value="Genomic_DNA"/>
</dbReference>
<sequence length="260" mass="30042">MKKRHENSEDSAGHCDCNSYMNSMRSREFEELVLRTPKSANDGTKVTERNNGNINDGFFEHVKAAKRTTQPNIKKDFKESSASARKRGMRTVKIQQSIVGCNSYMNSMRKQYKRMKKRHEKSEYSAEHCDCNSYMNSMRNLRPVVVESFPTLLLGKMKNLDTRKDFIFRSKRTQPLEVEYQASKNQDEILGSKCLNIGKFGNNENKASSIPSPPHLVNRRDSHQVQKKTTDKYPIQDEKSRISSSGMRTDTEVRIQNRST</sequence>
<reference evidence="2" key="1">
    <citation type="submission" date="2022-03" db="EMBL/GenBank/DDBJ databases">
        <authorList>
            <person name="Sayadi A."/>
        </authorList>
    </citation>
    <scope>NUCLEOTIDE SEQUENCE</scope>
</reference>
<proteinExistence type="predicted"/>
<dbReference type="AlphaFoldDB" id="A0A9P0M219"/>
<gene>
    <name evidence="2" type="ORF">ACAOBT_LOCUS29773</name>
</gene>